<keyword evidence="6" id="KW-1185">Reference proteome</keyword>
<dbReference type="Pfam" id="PF20240">
    <property type="entry name" value="DUF6597"/>
    <property type="match status" value="1"/>
</dbReference>
<dbReference type="InterPro" id="IPR018062">
    <property type="entry name" value="HTH_AraC-typ_CS"/>
</dbReference>
<dbReference type="Pfam" id="PF12833">
    <property type="entry name" value="HTH_18"/>
    <property type="match status" value="1"/>
</dbReference>
<evidence type="ECO:0000313" key="5">
    <source>
        <dbReference type="EMBL" id="MEU8136144.1"/>
    </source>
</evidence>
<dbReference type="EMBL" id="JBEZFP010000056">
    <property type="protein sequence ID" value="MEU8136144.1"/>
    <property type="molecule type" value="Genomic_DNA"/>
</dbReference>
<gene>
    <name evidence="5" type="ORF">AB0C36_21850</name>
</gene>
<keyword evidence="3" id="KW-0804">Transcription</keyword>
<dbReference type="Proteomes" id="UP001551482">
    <property type="component" value="Unassembled WGS sequence"/>
</dbReference>
<sequence>MYGERRAAVPGAVVWWRGPDDSPGAATRVLPDGCMDLIWMGGDLVVAGPDTVAHVVGGPAGESYTGIRFPPGLGPAVFGVPAVELRDSRVPLADLWGGPARDLIERMSESEDPGGLLEGVAARRLRDAAPDPVAAMVANGLARGTSVADLAERAGLSARQLHRRSIAAFGYGPKTLGRVLRLGRALELARGGSGFADVAATTGYADQAHLAREVRSLAGVPLGTLLGR</sequence>
<name>A0ABV3DMK8_9ACTN</name>
<dbReference type="InterPro" id="IPR050204">
    <property type="entry name" value="AraC_XylS_family_regulators"/>
</dbReference>
<evidence type="ECO:0000256" key="1">
    <source>
        <dbReference type="ARBA" id="ARBA00023015"/>
    </source>
</evidence>
<evidence type="ECO:0000256" key="2">
    <source>
        <dbReference type="ARBA" id="ARBA00023125"/>
    </source>
</evidence>
<reference evidence="5 6" key="1">
    <citation type="submission" date="2024-06" db="EMBL/GenBank/DDBJ databases">
        <title>The Natural Products Discovery Center: Release of the First 8490 Sequenced Strains for Exploring Actinobacteria Biosynthetic Diversity.</title>
        <authorList>
            <person name="Kalkreuter E."/>
            <person name="Kautsar S.A."/>
            <person name="Yang D."/>
            <person name="Bader C.D."/>
            <person name="Teijaro C.N."/>
            <person name="Fluegel L."/>
            <person name="Davis C.M."/>
            <person name="Simpson J.R."/>
            <person name="Lauterbach L."/>
            <person name="Steele A.D."/>
            <person name="Gui C."/>
            <person name="Meng S."/>
            <person name="Li G."/>
            <person name="Viehrig K."/>
            <person name="Ye F."/>
            <person name="Su P."/>
            <person name="Kiefer A.F."/>
            <person name="Nichols A."/>
            <person name="Cepeda A.J."/>
            <person name="Yan W."/>
            <person name="Fan B."/>
            <person name="Jiang Y."/>
            <person name="Adhikari A."/>
            <person name="Zheng C.-J."/>
            <person name="Schuster L."/>
            <person name="Cowan T.M."/>
            <person name="Smanski M.J."/>
            <person name="Chevrette M.G."/>
            <person name="De Carvalho L.P.S."/>
            <person name="Shen B."/>
        </authorList>
    </citation>
    <scope>NUCLEOTIDE SEQUENCE [LARGE SCALE GENOMIC DNA]</scope>
    <source>
        <strain evidence="5 6">NPDC048946</strain>
    </source>
</reference>
<keyword evidence="2" id="KW-0238">DNA-binding</keyword>
<organism evidence="5 6">
    <name type="scientific">Streptodolium elevatio</name>
    <dbReference type="NCBI Taxonomy" id="3157996"/>
    <lineage>
        <taxon>Bacteria</taxon>
        <taxon>Bacillati</taxon>
        <taxon>Actinomycetota</taxon>
        <taxon>Actinomycetes</taxon>
        <taxon>Kitasatosporales</taxon>
        <taxon>Streptomycetaceae</taxon>
        <taxon>Streptodolium</taxon>
    </lineage>
</organism>
<protein>
    <submittedName>
        <fullName evidence="5">Helix-turn-helix transcriptional regulator</fullName>
    </submittedName>
</protein>
<dbReference type="PANTHER" id="PTHR46796">
    <property type="entry name" value="HTH-TYPE TRANSCRIPTIONAL ACTIVATOR RHAS-RELATED"/>
    <property type="match status" value="1"/>
</dbReference>
<dbReference type="SMART" id="SM00342">
    <property type="entry name" value="HTH_ARAC"/>
    <property type="match status" value="1"/>
</dbReference>
<dbReference type="InterPro" id="IPR046532">
    <property type="entry name" value="DUF6597"/>
</dbReference>
<accession>A0ABV3DMK8</accession>
<proteinExistence type="predicted"/>
<dbReference type="PROSITE" id="PS00041">
    <property type="entry name" value="HTH_ARAC_FAMILY_1"/>
    <property type="match status" value="1"/>
</dbReference>
<dbReference type="Gene3D" id="1.10.10.60">
    <property type="entry name" value="Homeodomain-like"/>
    <property type="match status" value="1"/>
</dbReference>
<dbReference type="PROSITE" id="PS01124">
    <property type="entry name" value="HTH_ARAC_FAMILY_2"/>
    <property type="match status" value="1"/>
</dbReference>
<evidence type="ECO:0000256" key="3">
    <source>
        <dbReference type="ARBA" id="ARBA00023163"/>
    </source>
</evidence>
<dbReference type="InterPro" id="IPR018060">
    <property type="entry name" value="HTH_AraC"/>
</dbReference>
<feature type="domain" description="HTH araC/xylS-type" evidence="4">
    <location>
        <begin position="131"/>
        <end position="228"/>
    </location>
</feature>
<evidence type="ECO:0000259" key="4">
    <source>
        <dbReference type="PROSITE" id="PS01124"/>
    </source>
</evidence>
<dbReference type="PANTHER" id="PTHR46796:SF15">
    <property type="entry name" value="BLL1074 PROTEIN"/>
    <property type="match status" value="1"/>
</dbReference>
<comment type="caution">
    <text evidence="5">The sequence shown here is derived from an EMBL/GenBank/DDBJ whole genome shotgun (WGS) entry which is preliminary data.</text>
</comment>
<evidence type="ECO:0000313" key="6">
    <source>
        <dbReference type="Proteomes" id="UP001551482"/>
    </source>
</evidence>
<keyword evidence="1" id="KW-0805">Transcription regulation</keyword>
<dbReference type="RefSeq" id="WP_358356432.1">
    <property type="nucleotide sequence ID" value="NZ_JBEZFP010000056.1"/>
</dbReference>